<dbReference type="PANTHER" id="PTHR30055">
    <property type="entry name" value="HTH-TYPE TRANSCRIPTIONAL REGULATOR RUTR"/>
    <property type="match status" value="1"/>
</dbReference>
<dbReference type="PRINTS" id="PR00455">
    <property type="entry name" value="HTHTETR"/>
</dbReference>
<reference evidence="8 9" key="1">
    <citation type="journal article" date="2015" name="Genome Announc.">
        <title>Draft Genome Sequence of Norvancomycin-Producing Strain Amycolatopsis orientalis CPCC200066.</title>
        <authorList>
            <person name="Lei X."/>
            <person name="Yuan F."/>
            <person name="Shi Y."/>
            <person name="Li X."/>
            <person name="Wang L."/>
            <person name="Hong B."/>
        </authorList>
    </citation>
    <scope>NUCLEOTIDE SEQUENCE [LARGE SCALE GENOMIC DNA]</scope>
    <source>
        <strain evidence="8 9">B-37</strain>
    </source>
</reference>
<protein>
    <submittedName>
        <fullName evidence="8">TetR family transcriptional regulator</fullName>
    </submittedName>
</protein>
<keyword evidence="2" id="KW-0805">Transcription regulation</keyword>
<dbReference type="AlphaFoldDB" id="A0A193BQ29"/>
<dbReference type="STRING" id="31958.SD37_00610"/>
<dbReference type="Gene3D" id="1.10.357.10">
    <property type="entry name" value="Tetracycline Repressor, domain 2"/>
    <property type="match status" value="1"/>
</dbReference>
<dbReference type="InterPro" id="IPR050109">
    <property type="entry name" value="HTH-type_TetR-like_transc_reg"/>
</dbReference>
<dbReference type="InterPro" id="IPR036271">
    <property type="entry name" value="Tet_transcr_reg_TetR-rel_C_sf"/>
</dbReference>
<dbReference type="SUPFAM" id="SSF48498">
    <property type="entry name" value="Tetracyclin repressor-like, C-terminal domain"/>
    <property type="match status" value="1"/>
</dbReference>
<evidence type="ECO:0000256" key="4">
    <source>
        <dbReference type="ARBA" id="ARBA00023163"/>
    </source>
</evidence>
<dbReference type="PROSITE" id="PS50977">
    <property type="entry name" value="HTH_TETR_2"/>
    <property type="match status" value="1"/>
</dbReference>
<dbReference type="Pfam" id="PF00440">
    <property type="entry name" value="TetR_N"/>
    <property type="match status" value="1"/>
</dbReference>
<feature type="DNA-binding region" description="H-T-H motif" evidence="5">
    <location>
        <begin position="33"/>
        <end position="52"/>
    </location>
</feature>
<organism evidence="8 9">
    <name type="scientific">Amycolatopsis orientalis</name>
    <name type="common">Nocardia orientalis</name>
    <dbReference type="NCBI Taxonomy" id="31958"/>
    <lineage>
        <taxon>Bacteria</taxon>
        <taxon>Bacillati</taxon>
        <taxon>Actinomycetota</taxon>
        <taxon>Actinomycetes</taxon>
        <taxon>Pseudonocardiales</taxon>
        <taxon>Pseudonocardiaceae</taxon>
        <taxon>Amycolatopsis</taxon>
    </lineage>
</organism>
<sequence length="226" mass="24165">MRTVDPAKYEAKRRAILDAAAGCFAMKGFEKTTTAEICRAAGISTGSLFHYFPNKRAVFVGIFEQDADETAALLAAAGEIEDPWEAILHVIAHVSEQLLHPVAAKLVLEVAAQCSRDAELAELVQGNDRGLRDGLVGIVTRAVEAGRIDPGLEPEVVASWLVALVDAPLSRVILEPDLDPTAELAVMKELITRFLRPVLPIQPPDDGEVSDTGEISPGRSGSPGHQ</sequence>
<dbReference type="InterPro" id="IPR039538">
    <property type="entry name" value="BetI_C"/>
</dbReference>
<gene>
    <name evidence="8" type="ORF">SD37_00610</name>
</gene>
<dbReference type="eggNOG" id="COG1309">
    <property type="taxonomic scope" value="Bacteria"/>
</dbReference>
<dbReference type="GO" id="GO:0000976">
    <property type="term" value="F:transcription cis-regulatory region binding"/>
    <property type="evidence" value="ECO:0007669"/>
    <property type="project" value="TreeGrafter"/>
</dbReference>
<dbReference type="SUPFAM" id="SSF46689">
    <property type="entry name" value="Homeodomain-like"/>
    <property type="match status" value="1"/>
</dbReference>
<dbReference type="EMBL" id="CP016174">
    <property type="protein sequence ID" value="ANN14303.1"/>
    <property type="molecule type" value="Genomic_DNA"/>
</dbReference>
<keyword evidence="3 5" id="KW-0238">DNA-binding</keyword>
<evidence type="ECO:0000256" key="6">
    <source>
        <dbReference type="SAM" id="MobiDB-lite"/>
    </source>
</evidence>
<dbReference type="PROSITE" id="PS01081">
    <property type="entry name" value="HTH_TETR_1"/>
    <property type="match status" value="1"/>
</dbReference>
<evidence type="ECO:0000259" key="7">
    <source>
        <dbReference type="PROSITE" id="PS50977"/>
    </source>
</evidence>
<evidence type="ECO:0000256" key="3">
    <source>
        <dbReference type="ARBA" id="ARBA00023125"/>
    </source>
</evidence>
<evidence type="ECO:0000256" key="5">
    <source>
        <dbReference type="PROSITE-ProRule" id="PRU00335"/>
    </source>
</evidence>
<feature type="region of interest" description="Disordered" evidence="6">
    <location>
        <begin position="202"/>
        <end position="226"/>
    </location>
</feature>
<feature type="domain" description="HTH tetR-type" evidence="7">
    <location>
        <begin position="10"/>
        <end position="70"/>
    </location>
</feature>
<dbReference type="RefSeq" id="WP_044849435.1">
    <property type="nucleotide sequence ID" value="NZ_CP016174.1"/>
</dbReference>
<keyword evidence="4" id="KW-0804">Transcription</keyword>
<proteinExistence type="predicted"/>
<evidence type="ECO:0000256" key="1">
    <source>
        <dbReference type="ARBA" id="ARBA00022491"/>
    </source>
</evidence>
<evidence type="ECO:0000313" key="8">
    <source>
        <dbReference type="EMBL" id="ANN14303.1"/>
    </source>
</evidence>
<dbReference type="KEGG" id="aori:SD37_00610"/>
<dbReference type="InterPro" id="IPR009057">
    <property type="entry name" value="Homeodomain-like_sf"/>
</dbReference>
<dbReference type="PANTHER" id="PTHR30055:SF226">
    <property type="entry name" value="HTH-TYPE TRANSCRIPTIONAL REGULATOR PKSA"/>
    <property type="match status" value="1"/>
</dbReference>
<keyword evidence="9" id="KW-1185">Reference proteome</keyword>
<dbReference type="Proteomes" id="UP000093695">
    <property type="component" value="Chromosome"/>
</dbReference>
<dbReference type="Pfam" id="PF13977">
    <property type="entry name" value="TetR_C_6"/>
    <property type="match status" value="1"/>
</dbReference>
<dbReference type="InterPro" id="IPR001647">
    <property type="entry name" value="HTH_TetR"/>
</dbReference>
<dbReference type="InterPro" id="IPR023772">
    <property type="entry name" value="DNA-bd_HTH_TetR-type_CS"/>
</dbReference>
<dbReference type="GO" id="GO:0003700">
    <property type="term" value="F:DNA-binding transcription factor activity"/>
    <property type="evidence" value="ECO:0007669"/>
    <property type="project" value="TreeGrafter"/>
</dbReference>
<evidence type="ECO:0000313" key="9">
    <source>
        <dbReference type="Proteomes" id="UP000093695"/>
    </source>
</evidence>
<name>A0A193BQ29_AMYOR</name>
<keyword evidence="1" id="KW-0678">Repressor</keyword>
<evidence type="ECO:0000256" key="2">
    <source>
        <dbReference type="ARBA" id="ARBA00023015"/>
    </source>
</evidence>
<accession>A0A193BQ29</accession>